<sequence>MELGNSLEQIIVLRIYNNNLSILLPKPRTLPSVSVGASLHFRSPLTPYVILTARQHIRAMIRIPSVLEHDLTNFSVGRLGLYGWNTQRMNASFCESLLGNQKKQKKKILLNKLDFQTHPISYAT</sequence>
<dbReference type="AlphaFoldDB" id="A0A7W9U509"/>
<dbReference type="EMBL" id="JACHBW010000042">
    <property type="protein sequence ID" value="MBB6107119.1"/>
    <property type="molecule type" value="Genomic_DNA"/>
</dbReference>
<proteinExistence type="predicted"/>
<dbReference type="Proteomes" id="UP000571554">
    <property type="component" value="Unassembled WGS sequence"/>
</dbReference>
<protein>
    <submittedName>
        <fullName evidence="1">Uncharacterized protein</fullName>
    </submittedName>
</protein>
<accession>A0A7W9U509</accession>
<evidence type="ECO:0000313" key="1">
    <source>
        <dbReference type="EMBL" id="MBB6107119.1"/>
    </source>
</evidence>
<evidence type="ECO:0000313" key="2">
    <source>
        <dbReference type="Proteomes" id="UP000571554"/>
    </source>
</evidence>
<gene>
    <name evidence="1" type="ORF">F4827_007000</name>
</gene>
<organism evidence="1 2">
    <name type="scientific">Paraburkholderia bannensis</name>
    <dbReference type="NCBI Taxonomy" id="765414"/>
    <lineage>
        <taxon>Bacteria</taxon>
        <taxon>Pseudomonadati</taxon>
        <taxon>Pseudomonadota</taxon>
        <taxon>Betaproteobacteria</taxon>
        <taxon>Burkholderiales</taxon>
        <taxon>Burkholderiaceae</taxon>
        <taxon>Paraburkholderia</taxon>
    </lineage>
</organism>
<name>A0A7W9U509_9BURK</name>
<keyword evidence="2" id="KW-1185">Reference proteome</keyword>
<comment type="caution">
    <text evidence="1">The sequence shown here is derived from an EMBL/GenBank/DDBJ whole genome shotgun (WGS) entry which is preliminary data.</text>
</comment>
<reference evidence="1 2" key="1">
    <citation type="submission" date="2020-08" db="EMBL/GenBank/DDBJ databases">
        <title>Above-ground endophytic microbial communities from plants in different locations in the United States.</title>
        <authorList>
            <person name="Frank C."/>
        </authorList>
    </citation>
    <scope>NUCLEOTIDE SEQUENCE [LARGE SCALE GENOMIC DNA]</scope>
    <source>
        <strain evidence="1 2">WP4_2_2</strain>
    </source>
</reference>
<dbReference type="RefSeq" id="WP_183733459.1">
    <property type="nucleotide sequence ID" value="NZ_JACHBW010000042.1"/>
</dbReference>